<proteinExistence type="predicted"/>
<feature type="compositionally biased region" description="Polar residues" evidence="1">
    <location>
        <begin position="10"/>
        <end position="23"/>
    </location>
</feature>
<dbReference type="OrthoDB" id="21589at2759"/>
<keyword evidence="2" id="KW-1133">Transmembrane helix</keyword>
<feature type="compositionally biased region" description="Basic and acidic residues" evidence="1">
    <location>
        <begin position="544"/>
        <end position="557"/>
    </location>
</feature>
<feature type="compositionally biased region" description="Low complexity" evidence="1">
    <location>
        <begin position="103"/>
        <end position="115"/>
    </location>
</feature>
<dbReference type="Pfam" id="PF00069">
    <property type="entry name" value="Pkinase"/>
    <property type="match status" value="1"/>
</dbReference>
<dbReference type="InterPro" id="IPR000719">
    <property type="entry name" value="Prot_kinase_dom"/>
</dbReference>
<evidence type="ECO:0000313" key="4">
    <source>
        <dbReference type="EMBL" id="KAJ8562367.1"/>
    </source>
</evidence>
<feature type="transmembrane region" description="Helical" evidence="2">
    <location>
        <begin position="131"/>
        <end position="150"/>
    </location>
</feature>
<keyword evidence="2" id="KW-0812">Transmembrane</keyword>
<gene>
    <name evidence="4" type="ORF">K7X08_011658</name>
</gene>
<dbReference type="InterPro" id="IPR011009">
    <property type="entry name" value="Kinase-like_dom_sf"/>
</dbReference>
<keyword evidence="2" id="KW-0472">Membrane</keyword>
<evidence type="ECO:0000259" key="3">
    <source>
        <dbReference type="PROSITE" id="PS50011"/>
    </source>
</evidence>
<reference evidence="5" key="1">
    <citation type="journal article" date="2023" name="Proc. Natl. Acad. Sci. U.S.A.">
        <title>Genomic and structural basis for evolution of tropane alkaloid biosynthesis.</title>
        <authorList>
            <person name="Wanga Y.-J."/>
            <person name="Taina T."/>
            <person name="Yua J.-Y."/>
            <person name="Lia J."/>
            <person name="Xua B."/>
            <person name="Chenc J."/>
            <person name="D'Auriad J.C."/>
            <person name="Huanga J.-P."/>
            <person name="Huanga S.-X."/>
        </authorList>
    </citation>
    <scope>NUCLEOTIDE SEQUENCE [LARGE SCALE GENOMIC DNA]</scope>
    <source>
        <strain evidence="5">cv. KIB-2019</strain>
    </source>
</reference>
<feature type="transmembrane region" description="Helical" evidence="2">
    <location>
        <begin position="159"/>
        <end position="181"/>
    </location>
</feature>
<feature type="region of interest" description="Disordered" evidence="1">
    <location>
        <begin position="544"/>
        <end position="567"/>
    </location>
</feature>
<feature type="region of interest" description="Disordered" evidence="1">
    <location>
        <begin position="1"/>
        <end position="25"/>
    </location>
</feature>
<feature type="region of interest" description="Disordered" evidence="1">
    <location>
        <begin position="91"/>
        <end position="115"/>
    </location>
</feature>
<protein>
    <recommendedName>
        <fullName evidence="3">Protein kinase domain-containing protein</fullName>
    </recommendedName>
</protein>
<name>A0A9Q1RL44_9SOLA</name>
<dbReference type="Gene3D" id="1.10.510.10">
    <property type="entry name" value="Transferase(Phosphotransferase) domain 1"/>
    <property type="match status" value="2"/>
</dbReference>
<feature type="region of interest" description="Disordered" evidence="1">
    <location>
        <begin position="191"/>
        <end position="251"/>
    </location>
</feature>
<dbReference type="GO" id="GO:0004672">
    <property type="term" value="F:protein kinase activity"/>
    <property type="evidence" value="ECO:0007669"/>
    <property type="project" value="InterPro"/>
</dbReference>
<accession>A0A9Q1RL44</accession>
<feature type="region of interest" description="Disordered" evidence="1">
    <location>
        <begin position="658"/>
        <end position="694"/>
    </location>
</feature>
<dbReference type="SMART" id="SM00220">
    <property type="entry name" value="S_TKc"/>
    <property type="match status" value="1"/>
</dbReference>
<dbReference type="GO" id="GO:0005524">
    <property type="term" value="F:ATP binding"/>
    <property type="evidence" value="ECO:0007669"/>
    <property type="project" value="InterPro"/>
</dbReference>
<evidence type="ECO:0000313" key="5">
    <source>
        <dbReference type="Proteomes" id="UP001152561"/>
    </source>
</evidence>
<dbReference type="PANTHER" id="PTHR36787">
    <property type="entry name" value="TRANSMEMBRANE PROTEIN"/>
    <property type="match status" value="1"/>
</dbReference>
<dbReference type="Proteomes" id="UP001152561">
    <property type="component" value="Unassembled WGS sequence"/>
</dbReference>
<feature type="domain" description="Protein kinase" evidence="3">
    <location>
        <begin position="34"/>
        <end position="482"/>
    </location>
</feature>
<dbReference type="AlphaFoldDB" id="A0A9Q1RL44"/>
<sequence>MAEEHEDHTSTSAENTLKKQPQLPSFHGSPLLNYQMLQSMYPGAFGMQPIQEELNCGPGLYAIPVVPSMGQYAGFPPNTLIPFTYTVPTGPSTQENGAVSEEQGQMGQQQAQQQQQLGGPQQQIAVRRFQIAFQLDLLLILKLAAVIFLFNQDGSRQRLVLLVFLASLVYLYQTGALAPLVRWLSQGMQRAAAPPQPPRPAARADNVPGAARQGNDNVAAGEGQPAGENENQQGNDVNRVGDNENAVEPRAADGGNRWWGIAKEIQMIVFGFITSLLPDRIGRGAYINVYKVQDAVLNKVVALKRVRFDNHDPESVQFMAREIIVLRRLGDHPNVIKLEDFGLSTVFAPEQSTPLSSKIVTLWYRPPELLLGSNSYGVGVDLWSVGCVLGELFTFKLIMPGKTEVERLYEIFKLCGSASDDFWQDSKLPNALTFKAQMPYRRQIQETFHYLPSAAVGLMDTLLSIDLEHRGTAVLALQSEFFTTEPLACDPSSLPKFPPRKDALKKEIKGNRDWNNDPTELWEDDPKHKVDDVVLETDTILKESEHGDAMKQQRSTDSRTTSPPENLGFINAAEKELDPEANQASKKRHWKPNFLNKPDEGYDHAWLSGERTSKGRILLKACWKYTKKRSSCSPKCAISTGLYSSSAEEKTPIMTSIKRSQKEQNDKIGQNDGAQFSSVSARDSSGAITKKKVSQPTLVSSEEIAVLEALQEKHEKDDKKNLPAIYRDKRRRSSVEESGPEALGSVFSITKERNFANIYKEQCKRKNSPSQKEALDPVSITKQSNFPETSKKQRKRKNYLSQEKVIYEDGDQEMLNLTKERWELVEHDYASVHALNVDDDVPVLTPGTESKKIVCSEEKLSKGLYLCHQSASKVSSPSN</sequence>
<dbReference type="SUPFAM" id="SSF56112">
    <property type="entry name" value="Protein kinase-like (PK-like)"/>
    <property type="match status" value="1"/>
</dbReference>
<dbReference type="EMBL" id="JAJAGQ010000005">
    <property type="protein sequence ID" value="KAJ8562367.1"/>
    <property type="molecule type" value="Genomic_DNA"/>
</dbReference>
<feature type="region of interest" description="Disordered" evidence="1">
    <location>
        <begin position="762"/>
        <end position="798"/>
    </location>
</feature>
<organism evidence="4 5">
    <name type="scientific">Anisodus acutangulus</name>
    <dbReference type="NCBI Taxonomy" id="402998"/>
    <lineage>
        <taxon>Eukaryota</taxon>
        <taxon>Viridiplantae</taxon>
        <taxon>Streptophyta</taxon>
        <taxon>Embryophyta</taxon>
        <taxon>Tracheophyta</taxon>
        <taxon>Spermatophyta</taxon>
        <taxon>Magnoliopsida</taxon>
        <taxon>eudicotyledons</taxon>
        <taxon>Gunneridae</taxon>
        <taxon>Pentapetalae</taxon>
        <taxon>asterids</taxon>
        <taxon>lamiids</taxon>
        <taxon>Solanales</taxon>
        <taxon>Solanaceae</taxon>
        <taxon>Solanoideae</taxon>
        <taxon>Hyoscyameae</taxon>
        <taxon>Anisodus</taxon>
    </lineage>
</organism>
<evidence type="ECO:0000256" key="2">
    <source>
        <dbReference type="SAM" id="Phobius"/>
    </source>
</evidence>
<evidence type="ECO:0000256" key="1">
    <source>
        <dbReference type="SAM" id="MobiDB-lite"/>
    </source>
</evidence>
<feature type="compositionally biased region" description="Polar residues" evidence="1">
    <location>
        <begin position="672"/>
        <end position="687"/>
    </location>
</feature>
<comment type="caution">
    <text evidence="4">The sequence shown here is derived from an EMBL/GenBank/DDBJ whole genome shotgun (WGS) entry which is preliminary data.</text>
</comment>
<dbReference type="PROSITE" id="PS50011">
    <property type="entry name" value="PROTEIN_KINASE_DOM"/>
    <property type="match status" value="1"/>
</dbReference>
<feature type="region of interest" description="Disordered" evidence="1">
    <location>
        <begin position="716"/>
        <end position="741"/>
    </location>
</feature>
<keyword evidence="5" id="KW-1185">Reference proteome</keyword>